<dbReference type="Proteomes" id="UP000070160">
    <property type="component" value="Unassembled WGS sequence"/>
</dbReference>
<dbReference type="STRING" id="1588748.HMPREF3182_00996"/>
<dbReference type="GO" id="GO:0000150">
    <property type="term" value="F:DNA strand exchange activity"/>
    <property type="evidence" value="ECO:0007669"/>
    <property type="project" value="InterPro"/>
</dbReference>
<accession>A0A134CFN1</accession>
<dbReference type="Pfam" id="PF02796">
    <property type="entry name" value="HTH_7"/>
    <property type="match status" value="1"/>
</dbReference>
<organism evidence="2 3">
    <name type="scientific">Megasphaera hutchinsoni</name>
    <dbReference type="NCBI Taxonomy" id="1588748"/>
    <lineage>
        <taxon>Bacteria</taxon>
        <taxon>Bacillati</taxon>
        <taxon>Bacillota</taxon>
        <taxon>Negativicutes</taxon>
        <taxon>Veillonellales</taxon>
        <taxon>Veillonellaceae</taxon>
        <taxon>Megasphaera</taxon>
    </lineage>
</organism>
<dbReference type="Gene3D" id="1.10.10.60">
    <property type="entry name" value="Homeodomain-like"/>
    <property type="match status" value="1"/>
</dbReference>
<feature type="domain" description="Resolvase HTH" evidence="1">
    <location>
        <begin position="6"/>
        <end position="42"/>
    </location>
</feature>
<gene>
    <name evidence="2" type="ORF">HMPREF3182_00996</name>
</gene>
<dbReference type="InterPro" id="IPR006120">
    <property type="entry name" value="Resolvase_HTH_dom"/>
</dbReference>
<reference evidence="3" key="1">
    <citation type="submission" date="2016-01" db="EMBL/GenBank/DDBJ databases">
        <authorList>
            <person name="Mitreva M."/>
            <person name="Pepin K.H."/>
            <person name="Mihindukulasuriya K.A."/>
            <person name="Fulton R."/>
            <person name="Fronick C."/>
            <person name="O'Laughlin M."/>
            <person name="Miner T."/>
            <person name="Herter B."/>
            <person name="Rosa B.A."/>
            <person name="Cordes M."/>
            <person name="Tomlinson C."/>
            <person name="Wollam A."/>
            <person name="Palsikar V.B."/>
            <person name="Mardis E.R."/>
            <person name="Wilson R.K."/>
        </authorList>
    </citation>
    <scope>NUCLEOTIDE SEQUENCE [LARGE SCALE GENOMIC DNA]</scope>
    <source>
        <strain evidence="3">KA00182</strain>
    </source>
</reference>
<dbReference type="InterPro" id="IPR009057">
    <property type="entry name" value="Homeodomain-like_sf"/>
</dbReference>
<dbReference type="GO" id="GO:0003677">
    <property type="term" value="F:DNA binding"/>
    <property type="evidence" value="ECO:0007669"/>
    <property type="project" value="InterPro"/>
</dbReference>
<name>A0A134CFN1_9FIRM</name>
<dbReference type="EMBL" id="LSDT01000043">
    <property type="protein sequence ID" value="KXB90914.1"/>
    <property type="molecule type" value="Genomic_DNA"/>
</dbReference>
<dbReference type="AlphaFoldDB" id="A0A134CFN1"/>
<evidence type="ECO:0000313" key="2">
    <source>
        <dbReference type="EMBL" id="KXB90914.1"/>
    </source>
</evidence>
<evidence type="ECO:0000259" key="1">
    <source>
        <dbReference type="Pfam" id="PF02796"/>
    </source>
</evidence>
<sequence length="48" mass="5643">MNINLKKLHQDMDTLLIQDLLQQGFTKTQIASILNISRQTLFNKEQKK</sequence>
<dbReference type="RefSeq" id="WP_328587212.1">
    <property type="nucleotide sequence ID" value="NZ_KQ960952.1"/>
</dbReference>
<proteinExistence type="predicted"/>
<dbReference type="SUPFAM" id="SSF46689">
    <property type="entry name" value="Homeodomain-like"/>
    <property type="match status" value="1"/>
</dbReference>
<protein>
    <submittedName>
        <fullName evidence="2">Helix-turn-helix domain of resolvase</fullName>
    </submittedName>
</protein>
<keyword evidence="3" id="KW-1185">Reference proteome</keyword>
<evidence type="ECO:0000313" key="3">
    <source>
        <dbReference type="Proteomes" id="UP000070160"/>
    </source>
</evidence>
<comment type="caution">
    <text evidence="2">The sequence shown here is derived from an EMBL/GenBank/DDBJ whole genome shotgun (WGS) entry which is preliminary data.</text>
</comment>